<feature type="signal peptide" evidence="2">
    <location>
        <begin position="1"/>
        <end position="18"/>
    </location>
</feature>
<protein>
    <submittedName>
        <fullName evidence="4">Uncharacterized protein</fullName>
    </submittedName>
</protein>
<organism evidence="3 4">
    <name type="scientific">Drosophila pseudoobscura pseudoobscura</name>
    <name type="common">Fruit fly</name>
    <dbReference type="NCBI Taxonomy" id="46245"/>
    <lineage>
        <taxon>Eukaryota</taxon>
        <taxon>Metazoa</taxon>
        <taxon>Ecdysozoa</taxon>
        <taxon>Arthropoda</taxon>
        <taxon>Hexapoda</taxon>
        <taxon>Insecta</taxon>
        <taxon>Pterygota</taxon>
        <taxon>Neoptera</taxon>
        <taxon>Endopterygota</taxon>
        <taxon>Diptera</taxon>
        <taxon>Brachycera</taxon>
        <taxon>Muscomorpha</taxon>
        <taxon>Ephydroidea</taxon>
        <taxon>Drosophilidae</taxon>
        <taxon>Drosophila</taxon>
        <taxon>Sophophora</taxon>
    </lineage>
</organism>
<dbReference type="InterPro" id="IPR001858">
    <property type="entry name" value="Phosphatidylethanolamine-bd_CS"/>
</dbReference>
<dbReference type="CDD" id="cd00866">
    <property type="entry name" value="PEBP_euk"/>
    <property type="match status" value="2"/>
</dbReference>
<accession>A0A6I8UQ17</accession>
<dbReference type="Gene3D" id="3.90.280.10">
    <property type="entry name" value="PEBP-like"/>
    <property type="match status" value="2"/>
</dbReference>
<evidence type="ECO:0000313" key="3">
    <source>
        <dbReference type="Proteomes" id="UP000001819"/>
    </source>
</evidence>
<keyword evidence="3" id="KW-1185">Reference proteome</keyword>
<dbReference type="FunFam" id="3.90.280.10:FF:000006">
    <property type="entry name" value="protein D3"/>
    <property type="match status" value="1"/>
</dbReference>
<dbReference type="Proteomes" id="UP000001819">
    <property type="component" value="Chromosome 2"/>
</dbReference>
<dbReference type="PROSITE" id="PS01220">
    <property type="entry name" value="PBP"/>
    <property type="match status" value="2"/>
</dbReference>
<feature type="chain" id="PRO_5026004368" evidence="2">
    <location>
        <begin position="19"/>
        <end position="416"/>
    </location>
</feature>
<reference evidence="3" key="1">
    <citation type="submission" date="2024-06" db="UniProtKB">
        <authorList>
            <consortium name="RefSeq"/>
        </authorList>
    </citation>
    <scope>NUCLEOTIDE SEQUENCE [LARGE SCALE GENOMIC DNA]</scope>
    <source>
        <strain evidence="3">MV2-25</strain>
    </source>
</reference>
<dbReference type="InterPro" id="IPR035810">
    <property type="entry name" value="PEBP_euk"/>
</dbReference>
<dbReference type="GeneID" id="4801882"/>
<dbReference type="PANTHER" id="PTHR11362:SF82">
    <property type="entry name" value="PHOSPHATIDYLETHANOLAMINE-BINDING PROTEIN 4"/>
    <property type="match status" value="1"/>
</dbReference>
<dbReference type="AlphaFoldDB" id="A0A6I8UQ17"/>
<evidence type="ECO:0000256" key="1">
    <source>
        <dbReference type="ARBA" id="ARBA00007091"/>
    </source>
</evidence>
<gene>
    <name evidence="4" type="primary">LOC4801882</name>
</gene>
<proteinExistence type="inferred from homology"/>
<dbReference type="InParanoid" id="A0A6I8UQ17"/>
<dbReference type="InterPro" id="IPR008914">
    <property type="entry name" value="PEBP"/>
</dbReference>
<dbReference type="PANTHER" id="PTHR11362">
    <property type="entry name" value="PHOSPHATIDYLETHANOLAMINE-BINDING PROTEIN"/>
    <property type="match status" value="1"/>
</dbReference>
<dbReference type="RefSeq" id="XP_001358906.3">
    <property type="nucleotide sequence ID" value="XM_001358869.4"/>
</dbReference>
<dbReference type="Bgee" id="FBgn0074750">
    <property type="expression patterns" value="Expressed in male reproductive system and 1 other cell type or tissue"/>
</dbReference>
<comment type="similarity">
    <text evidence="1">Belongs to the phosphatidylethanolamine-binding protein family.</text>
</comment>
<dbReference type="SUPFAM" id="SSF49777">
    <property type="entry name" value="PEBP-like"/>
    <property type="match status" value="2"/>
</dbReference>
<evidence type="ECO:0000313" key="4">
    <source>
        <dbReference type="RefSeq" id="XP_001358906.3"/>
    </source>
</evidence>
<keyword evidence="2" id="KW-0732">Signal</keyword>
<evidence type="ECO:0000256" key="2">
    <source>
        <dbReference type="SAM" id="SignalP"/>
    </source>
</evidence>
<name>A0A6I8UQ17_DROPS</name>
<dbReference type="KEGG" id="dpo:4801882"/>
<reference evidence="4" key="2">
    <citation type="submission" date="2025-08" db="UniProtKB">
        <authorList>
            <consortium name="RefSeq"/>
        </authorList>
    </citation>
    <scope>IDENTIFICATION</scope>
    <source>
        <strain evidence="4">MV-25-SWS-2005</strain>
        <tissue evidence="4">Whole body</tissue>
    </source>
</reference>
<dbReference type="Pfam" id="PF01161">
    <property type="entry name" value="PBP"/>
    <property type="match status" value="2"/>
</dbReference>
<dbReference type="InterPro" id="IPR036610">
    <property type="entry name" value="PEBP-like_sf"/>
</dbReference>
<sequence>MLIHHWILLGLSWTLCNADFYSETEVGKFLRHLEVIPDVIEAGPQEFLNVTYLGFIQADRGVELQPMQVRDEPYVAWNAPMTNYYTLLMIDPDAPSTQQPSAREKLHWMVLNIPGNQLIMGDVRAGYVGPTPASGSGLHRYVFLLYRQQDYTKFDFPRLPKHILTGRSNFRSMQFAKRYKLGYPVAGNVFTASWSTDVPALYNSISRGAKQKITLLETKQNISKRSKMSSSEAAECFAKHEIVPDVVPVGPNQLLKVTYGGGVVVDKGAELTPTQVKAQPNVEWDAEPEALYTLILTDPDAPSRKQPKFREWHHWLVVNIPGTQIAKGDVLSEYVGAGPPEGTGLHRYVFLLFKQKQKLSCKEPRIPKTSGDNRAKFSTTKFVGKYGLGNPVAGNCFQAKYDDYVPKLYKQLSGKK</sequence>